<evidence type="ECO:0000313" key="2">
    <source>
        <dbReference type="EMBL" id="VDS09386.1"/>
    </source>
</evidence>
<keyword evidence="1" id="KW-0812">Transmembrane</keyword>
<feature type="transmembrane region" description="Helical" evidence="1">
    <location>
        <begin position="118"/>
        <end position="137"/>
    </location>
</feature>
<gene>
    <name evidence="2" type="ORF">PARHAE_02588</name>
</gene>
<sequence>MGALFAPRPVTATATVGSFQAGMIPTAPNGETELESVFSTTGVTGFSTRSIGQGISGETFAGGLRFTYSPALASAPATWGDLFAAIDSGDARASLSWNGTLQGRFIQFAITQTEPAPVPLPGTAPLMAAGLAGLAILRRSRRGVGRRSA</sequence>
<keyword evidence="1" id="KW-0472">Membrane</keyword>
<protein>
    <submittedName>
        <fullName evidence="2">Uncharacterized protein</fullName>
    </submittedName>
</protein>
<dbReference type="AlphaFoldDB" id="A0A3S4GP92"/>
<reference evidence="2 3" key="1">
    <citation type="submission" date="2018-12" db="EMBL/GenBank/DDBJ databases">
        <authorList>
            <person name="Criscuolo A."/>
        </authorList>
    </citation>
    <scope>NUCLEOTIDE SEQUENCE [LARGE SCALE GENOMIC DNA]</scope>
    <source>
        <strain evidence="2">ACIP1116241</strain>
    </source>
</reference>
<dbReference type="EMBL" id="UZWE01000036">
    <property type="protein sequence ID" value="VDS09386.1"/>
    <property type="molecule type" value="Genomic_DNA"/>
</dbReference>
<accession>A0A3S4GP92</accession>
<evidence type="ECO:0000256" key="1">
    <source>
        <dbReference type="SAM" id="Phobius"/>
    </source>
</evidence>
<name>A0A3S4GP92_9RHOB</name>
<dbReference type="RefSeq" id="WP_126155018.1">
    <property type="nucleotide sequence ID" value="NZ_UZWE01000036.1"/>
</dbReference>
<keyword evidence="1" id="KW-1133">Transmembrane helix</keyword>
<dbReference type="Proteomes" id="UP000270743">
    <property type="component" value="Unassembled WGS sequence"/>
</dbReference>
<evidence type="ECO:0000313" key="3">
    <source>
        <dbReference type="Proteomes" id="UP000270743"/>
    </source>
</evidence>
<organism evidence="2 3">
    <name type="scientific">Paracoccus haematequi</name>
    <dbReference type="NCBI Taxonomy" id="2491866"/>
    <lineage>
        <taxon>Bacteria</taxon>
        <taxon>Pseudomonadati</taxon>
        <taxon>Pseudomonadota</taxon>
        <taxon>Alphaproteobacteria</taxon>
        <taxon>Rhodobacterales</taxon>
        <taxon>Paracoccaceae</taxon>
        <taxon>Paracoccus</taxon>
    </lineage>
</organism>
<proteinExistence type="predicted"/>
<keyword evidence="3" id="KW-1185">Reference proteome</keyword>